<dbReference type="Proteomes" id="UP001589609">
    <property type="component" value="Unassembled WGS sequence"/>
</dbReference>
<keyword evidence="3" id="KW-1185">Reference proteome</keyword>
<comment type="caution">
    <text evidence="2">The sequence shown here is derived from an EMBL/GenBank/DDBJ whole genome shotgun (WGS) entry which is preliminary data.</text>
</comment>
<sequence length="125" mass="14098">MVKGDSPKNIQIRRHANESPEFREWIANQSNASESIRNLIELQIQRYGTGDISSMTVKMKMAQDELVLSGMQVPTITPVPVSTALVQETSPTTALPEKEVQEQKQETLQEQPHKERVIDRGESNL</sequence>
<evidence type="ECO:0000313" key="3">
    <source>
        <dbReference type="Proteomes" id="UP001589609"/>
    </source>
</evidence>
<dbReference type="RefSeq" id="WP_379949095.1">
    <property type="nucleotide sequence ID" value="NZ_JBHMAF010000041.1"/>
</dbReference>
<organism evidence="2 3">
    <name type="scientific">Ectobacillus funiculus</name>
    <dbReference type="NCBI Taxonomy" id="137993"/>
    <lineage>
        <taxon>Bacteria</taxon>
        <taxon>Bacillati</taxon>
        <taxon>Bacillota</taxon>
        <taxon>Bacilli</taxon>
        <taxon>Bacillales</taxon>
        <taxon>Bacillaceae</taxon>
        <taxon>Ectobacillus</taxon>
    </lineage>
</organism>
<feature type="region of interest" description="Disordered" evidence="1">
    <location>
        <begin position="88"/>
        <end position="125"/>
    </location>
</feature>
<reference evidence="2 3" key="1">
    <citation type="submission" date="2024-09" db="EMBL/GenBank/DDBJ databases">
        <authorList>
            <person name="Sun Q."/>
            <person name="Mori K."/>
        </authorList>
    </citation>
    <scope>NUCLEOTIDE SEQUENCE [LARGE SCALE GENOMIC DNA]</scope>
    <source>
        <strain evidence="2 3">JCM 11201</strain>
    </source>
</reference>
<name>A0ABV5WEJ9_9BACI</name>
<evidence type="ECO:0000256" key="1">
    <source>
        <dbReference type="SAM" id="MobiDB-lite"/>
    </source>
</evidence>
<dbReference type="EMBL" id="JBHMAF010000041">
    <property type="protein sequence ID" value="MFB9758812.1"/>
    <property type="molecule type" value="Genomic_DNA"/>
</dbReference>
<protein>
    <submittedName>
        <fullName evidence="2">Uncharacterized protein</fullName>
    </submittedName>
</protein>
<accession>A0ABV5WEJ9</accession>
<proteinExistence type="predicted"/>
<evidence type="ECO:0000313" key="2">
    <source>
        <dbReference type="EMBL" id="MFB9758812.1"/>
    </source>
</evidence>
<gene>
    <name evidence="2" type="ORF">ACFFMS_09980</name>
</gene>
<feature type="compositionally biased region" description="Basic and acidic residues" evidence="1">
    <location>
        <begin position="96"/>
        <end position="125"/>
    </location>
</feature>